<accession>A0ACB7YJ11</accession>
<reference evidence="1 2" key="1">
    <citation type="journal article" date="2021" name="Hortic Res">
        <title>High-quality reference genome and annotation aids understanding of berry development for evergreen blueberry (Vaccinium darrowii).</title>
        <authorList>
            <person name="Yu J."/>
            <person name="Hulse-Kemp A.M."/>
            <person name="Babiker E."/>
            <person name="Staton M."/>
        </authorList>
    </citation>
    <scope>NUCLEOTIDE SEQUENCE [LARGE SCALE GENOMIC DNA]</scope>
    <source>
        <strain evidence="2">cv. NJ 8807/NJ 8810</strain>
        <tissue evidence="1">Young leaf</tissue>
    </source>
</reference>
<dbReference type="Proteomes" id="UP000828048">
    <property type="component" value="Chromosome 11"/>
</dbReference>
<protein>
    <submittedName>
        <fullName evidence="1">Uncharacterized protein</fullName>
    </submittedName>
</protein>
<dbReference type="EMBL" id="CM037161">
    <property type="protein sequence ID" value="KAH7853627.1"/>
    <property type="molecule type" value="Genomic_DNA"/>
</dbReference>
<name>A0ACB7YJ11_9ERIC</name>
<comment type="caution">
    <text evidence="1">The sequence shown here is derived from an EMBL/GenBank/DDBJ whole genome shotgun (WGS) entry which is preliminary data.</text>
</comment>
<gene>
    <name evidence="1" type="ORF">Vadar_004845</name>
</gene>
<proteinExistence type="predicted"/>
<organism evidence="1 2">
    <name type="scientific">Vaccinium darrowii</name>
    <dbReference type="NCBI Taxonomy" id="229202"/>
    <lineage>
        <taxon>Eukaryota</taxon>
        <taxon>Viridiplantae</taxon>
        <taxon>Streptophyta</taxon>
        <taxon>Embryophyta</taxon>
        <taxon>Tracheophyta</taxon>
        <taxon>Spermatophyta</taxon>
        <taxon>Magnoliopsida</taxon>
        <taxon>eudicotyledons</taxon>
        <taxon>Gunneridae</taxon>
        <taxon>Pentapetalae</taxon>
        <taxon>asterids</taxon>
        <taxon>Ericales</taxon>
        <taxon>Ericaceae</taxon>
        <taxon>Vaccinioideae</taxon>
        <taxon>Vaccinieae</taxon>
        <taxon>Vaccinium</taxon>
    </lineage>
</organism>
<evidence type="ECO:0000313" key="2">
    <source>
        <dbReference type="Proteomes" id="UP000828048"/>
    </source>
</evidence>
<keyword evidence="2" id="KW-1185">Reference proteome</keyword>
<evidence type="ECO:0000313" key="1">
    <source>
        <dbReference type="EMBL" id="KAH7853627.1"/>
    </source>
</evidence>
<sequence length="525" mass="59411">MGAATQYPQVLSTVVRSAATYSSCIKYVQNFHVKWNTRCTPNTLSFSLEHLHIRTTFSIARPATSHQPASFLCHACGDDHKAVSFKCGCCPFWVHQSCTLLPSTLKHSDQDHLLTLARSLPDEYSIFSPSCDICCKEVYALIWVNGNEVFTMNWVYYCAGCRYFAHVNCATSKRETSGDEEARIEVVLDPNPILLPVANSSLDLVAQFVKRSNLEEIKMTTKLEHFGHGHPLILFDEQMSNELSSGSKGNLCEACVEPILAPFYGCTQCNYFLHKCCAELPTKIWHPFHTEHPLDLLPEASEERSLNWCECCFKPCNGFSFKCSQCPEFCLDVKCGSLSGPIKHVAHKHLLTPKSVPVKYCSACGRLLPTKFGFVCDLCDFILDTRCAMLPSAFKHRYDKHPVILTYSPIKNHPAEYYCELCEEEVNPKHWFYHCVDCDQSIDIWCMYRYNYLLDLTIKKGESLKFDSHPHPLTVIGFSKDPGFFCNGCGNLYKYSLLPWLECGPCKLKLHLKCAGDAVKKGEVL</sequence>